<evidence type="ECO:0000256" key="4">
    <source>
        <dbReference type="ARBA" id="ARBA00022729"/>
    </source>
</evidence>
<sequence>MTRFRIKNLKILSCCLSVWVMLFGGALHLARCSEFPERECCDLTTTSTVGPLPLPPPALPTDKSLSSATTAVDTDLNLTIGRSGSTIKGAVAILNCILARQLCFEDPSCSAILEIIPRVCGPIPVSCSTVTVTKCQAALRTLQAFQFFRPTCLCKEPGMDPDCNHFRDFLFDHPCGFVLKKAEKDPYPIDALPTCNHALSVCQQERKCLKLFEDFKTHCKVRDNKCKMENRDACHDAWTNLRLSPMFGCICPNNHMKKRCDRIFNIVNHNPCVAPAPAPSCTNQHIWVTLSPVAISSTALTPPAQWTRGVVRTLKLTSQRK</sequence>
<feature type="domain" description="GDNF/GAS1" evidence="8">
    <location>
        <begin position="96"/>
        <end position="175"/>
    </location>
</feature>
<comment type="similarity">
    <text evidence="2">Belongs to the GDNFR family.</text>
</comment>
<evidence type="ECO:0000256" key="5">
    <source>
        <dbReference type="ARBA" id="ARBA00023136"/>
    </source>
</evidence>
<gene>
    <name evidence="10" type="primary">LOC108621781</name>
</gene>
<feature type="domain" description="GDNF/GAS1" evidence="8">
    <location>
        <begin position="195"/>
        <end position="272"/>
    </location>
</feature>
<evidence type="ECO:0000256" key="7">
    <source>
        <dbReference type="ARBA" id="ARBA00023180"/>
    </source>
</evidence>
<keyword evidence="7" id="KW-0325">Glycoprotein</keyword>
<dbReference type="PANTHER" id="PTHR10269">
    <property type="entry name" value="GDNF RECEPTOR ALPHA"/>
    <property type="match status" value="1"/>
</dbReference>
<protein>
    <submittedName>
        <fullName evidence="10">Uncharacterized protein LOC108621781 isoform X7</fullName>
    </submittedName>
</protein>
<evidence type="ECO:0000256" key="2">
    <source>
        <dbReference type="ARBA" id="ARBA00005961"/>
    </source>
</evidence>
<evidence type="ECO:0000256" key="6">
    <source>
        <dbReference type="ARBA" id="ARBA00023170"/>
    </source>
</evidence>
<evidence type="ECO:0000256" key="1">
    <source>
        <dbReference type="ARBA" id="ARBA00004236"/>
    </source>
</evidence>
<keyword evidence="3" id="KW-1003">Cell membrane</keyword>
<keyword evidence="9" id="KW-1185">Reference proteome</keyword>
<reference evidence="9" key="1">
    <citation type="journal article" date="1997" name="Nucleic Acids Res.">
        <title>tRNAscan-SE: a program for improved detection of transfer RNA genes in genomic sequence.</title>
        <authorList>
            <person name="Lowe T.M."/>
            <person name="Eddy S.R."/>
        </authorList>
    </citation>
    <scope>NUCLEOTIDE SEQUENCE [LARGE SCALE GENOMIC DNA]</scope>
</reference>
<keyword evidence="4" id="KW-0732">Signal</keyword>
<dbReference type="Proteomes" id="UP000694904">
    <property type="component" value="Chromosome 2"/>
</dbReference>
<dbReference type="GeneID" id="108621781"/>
<dbReference type="PANTHER" id="PTHR10269:SF12">
    <property type="entry name" value="GLIAL CELL LINE-DERIVED NEUROTROPHIC FAMILY RECEPTOR-LIKE, ISOFORM E"/>
    <property type="match status" value="1"/>
</dbReference>
<keyword evidence="5" id="KW-0472">Membrane</keyword>
<comment type="subcellular location">
    <subcellularLocation>
        <location evidence="1">Cell membrane</location>
    </subcellularLocation>
</comment>
<proteinExistence type="inferred from homology"/>
<dbReference type="InterPro" id="IPR003438">
    <property type="entry name" value="GDNF_rcpt"/>
</dbReference>
<reference evidence="10" key="3">
    <citation type="submission" date="2025-08" db="UniProtKB">
        <authorList>
            <consortium name="RefSeq"/>
        </authorList>
    </citation>
    <scope>IDENTIFICATION</scope>
    <source>
        <tissue evidence="10">Whole organism</tissue>
    </source>
</reference>
<dbReference type="SMART" id="SM00907">
    <property type="entry name" value="GDNF"/>
    <property type="match status" value="2"/>
</dbReference>
<evidence type="ECO:0000259" key="8">
    <source>
        <dbReference type="SMART" id="SM00907"/>
    </source>
</evidence>
<dbReference type="SUPFAM" id="SSF110035">
    <property type="entry name" value="GDNF receptor-like"/>
    <property type="match status" value="2"/>
</dbReference>
<organism evidence="9 10">
    <name type="scientific">Drosophila arizonae</name>
    <name type="common">Fruit fly</name>
    <dbReference type="NCBI Taxonomy" id="7263"/>
    <lineage>
        <taxon>Eukaryota</taxon>
        <taxon>Metazoa</taxon>
        <taxon>Ecdysozoa</taxon>
        <taxon>Arthropoda</taxon>
        <taxon>Hexapoda</taxon>
        <taxon>Insecta</taxon>
        <taxon>Pterygota</taxon>
        <taxon>Neoptera</taxon>
        <taxon>Endopterygota</taxon>
        <taxon>Diptera</taxon>
        <taxon>Brachycera</taxon>
        <taxon>Muscomorpha</taxon>
        <taxon>Ephydroidea</taxon>
        <taxon>Drosophilidae</taxon>
        <taxon>Drosophila</taxon>
    </lineage>
</organism>
<dbReference type="InterPro" id="IPR037193">
    <property type="entry name" value="GDNF_alpha"/>
</dbReference>
<dbReference type="Pfam" id="PF02351">
    <property type="entry name" value="GDNF"/>
    <property type="match status" value="2"/>
</dbReference>
<keyword evidence="6" id="KW-0675">Receptor</keyword>
<evidence type="ECO:0000313" key="10">
    <source>
        <dbReference type="RefSeq" id="XP_017874784.1"/>
    </source>
</evidence>
<dbReference type="InterPro" id="IPR016017">
    <property type="entry name" value="GDNF/GAS1"/>
</dbReference>
<dbReference type="RefSeq" id="XP_017874784.1">
    <property type="nucleotide sequence ID" value="XM_018019295.1"/>
</dbReference>
<accession>A0ABM1Q5P8</accession>
<evidence type="ECO:0000256" key="3">
    <source>
        <dbReference type="ARBA" id="ARBA00022475"/>
    </source>
</evidence>
<reference evidence="9" key="2">
    <citation type="journal article" date="2016" name="G3 (Bethesda)">
        <title>Genome Evolution in Three Species of Cactophilic Drosophila.</title>
        <authorList>
            <person name="Sanchez-Flores A."/>
            <person name="Penazola F."/>
            <person name="Carpinteyro-Ponce J."/>
            <person name="Nazario-Yepiz N."/>
            <person name="Abreu-Goodger C."/>
            <person name="Machado C.A."/>
            <person name="Markow T.A."/>
        </authorList>
    </citation>
    <scope>NUCLEOTIDE SEQUENCE [LARGE SCALE GENOMIC DNA]</scope>
</reference>
<evidence type="ECO:0000313" key="9">
    <source>
        <dbReference type="Proteomes" id="UP000694904"/>
    </source>
</evidence>
<name>A0ABM1Q5P8_DROAR</name>